<dbReference type="SMART" id="SM00487">
    <property type="entry name" value="DEXDc"/>
    <property type="match status" value="1"/>
</dbReference>
<feature type="domain" description="Helicase ATP-binding" evidence="11">
    <location>
        <begin position="328"/>
        <end position="551"/>
    </location>
</feature>
<dbReference type="Proteomes" id="UP000664299">
    <property type="component" value="Unassembled WGS sequence"/>
</dbReference>
<dbReference type="Gene3D" id="3.40.50.300">
    <property type="entry name" value="P-loop containing nucleotide triphosphate hydrolases"/>
    <property type="match status" value="2"/>
</dbReference>
<protein>
    <submittedName>
        <fullName evidence="13">CRISPR-associated helicase Cas3</fullName>
    </submittedName>
</protein>
<dbReference type="PROSITE" id="PS51192">
    <property type="entry name" value="HELICASE_ATP_BIND_1"/>
    <property type="match status" value="1"/>
</dbReference>
<evidence type="ECO:0000259" key="12">
    <source>
        <dbReference type="PROSITE" id="PS51643"/>
    </source>
</evidence>
<evidence type="ECO:0000256" key="5">
    <source>
        <dbReference type="ARBA" id="ARBA00022741"/>
    </source>
</evidence>
<keyword evidence="14" id="KW-1185">Reference proteome</keyword>
<dbReference type="SUPFAM" id="SSF52540">
    <property type="entry name" value="P-loop containing nucleoside triphosphate hydrolases"/>
    <property type="match status" value="1"/>
</dbReference>
<keyword evidence="9" id="KW-0051">Antiviral defense</keyword>
<comment type="caution">
    <text evidence="13">The sequence shown here is derived from an EMBL/GenBank/DDBJ whole genome shotgun (WGS) entry which is preliminary data.</text>
</comment>
<evidence type="ECO:0000256" key="1">
    <source>
        <dbReference type="ARBA" id="ARBA00006847"/>
    </source>
</evidence>
<evidence type="ECO:0000256" key="6">
    <source>
        <dbReference type="ARBA" id="ARBA00022801"/>
    </source>
</evidence>
<comment type="similarity">
    <text evidence="1">In the N-terminal section; belongs to the CRISPR-associated nuclease Cas3-HD family.</text>
</comment>
<evidence type="ECO:0000256" key="9">
    <source>
        <dbReference type="ARBA" id="ARBA00023118"/>
    </source>
</evidence>
<keyword evidence="4" id="KW-0479">Metal-binding</keyword>
<dbReference type="Gene3D" id="1.10.3210.30">
    <property type="match status" value="1"/>
</dbReference>
<organism evidence="13 14">
    <name type="scientific">Bifidobacterium asteroides</name>
    <dbReference type="NCBI Taxonomy" id="1684"/>
    <lineage>
        <taxon>Bacteria</taxon>
        <taxon>Bacillati</taxon>
        <taxon>Actinomycetota</taxon>
        <taxon>Actinomycetes</taxon>
        <taxon>Bifidobacteriales</taxon>
        <taxon>Bifidobacteriaceae</taxon>
        <taxon>Bifidobacterium</taxon>
    </lineage>
</organism>
<dbReference type="CDD" id="cd17930">
    <property type="entry name" value="DEXHc_cas3"/>
    <property type="match status" value="1"/>
</dbReference>
<dbReference type="NCBIfam" id="TIGR01596">
    <property type="entry name" value="cas3_HD"/>
    <property type="match status" value="1"/>
</dbReference>
<keyword evidence="8" id="KW-0067">ATP-binding</keyword>
<keyword evidence="7" id="KW-0347">Helicase</keyword>
<accession>A0ABS3IUN6</accession>
<evidence type="ECO:0000259" key="11">
    <source>
        <dbReference type="PROSITE" id="PS51192"/>
    </source>
</evidence>
<dbReference type="Pfam" id="PF18395">
    <property type="entry name" value="Cas3_C"/>
    <property type="match status" value="1"/>
</dbReference>
<dbReference type="InterPro" id="IPR041372">
    <property type="entry name" value="Cas3_C"/>
</dbReference>
<evidence type="ECO:0000313" key="14">
    <source>
        <dbReference type="Proteomes" id="UP000664299"/>
    </source>
</evidence>
<feature type="domain" description="HD Cas3-type" evidence="12">
    <location>
        <begin position="26"/>
        <end position="239"/>
    </location>
</feature>
<dbReference type="InterPro" id="IPR054712">
    <property type="entry name" value="Cas3-like_dom"/>
</dbReference>
<dbReference type="Pfam" id="PF18019">
    <property type="entry name" value="Cas3_HD"/>
    <property type="match status" value="1"/>
</dbReference>
<sequence>MSGVIPTDLDLDAIAMSLWGKTNLLNEDDWLQVFAHLSDSAAVARYLWRDWVPWGTREIIIRDVGDPELARKVCMFITGVHDIGKATPVFQSKPLTHAPGMQDLSLRWKPRQAGLRFPDVPITDTNYPTHPIAGQRILESYLKQVRHWSKSVAESYACVVGGHHGQPPTRQALSKSDEDVRMGTARGYEDWTKVQRELIEFVAKQCELSDDDFARLGGKRLNIYAESVLEGLVIMADWIASNSDDDLFPLVPLNPKSYDEQTWDRMNSVRTRAGLKARQERGWRNLGLSPKWQPIHEQISIGKRFASRFDLPTGANPRPVQEQAVRLAETTPSPGIMVIEAPMGEGKTEAALACAEILAERTGRGGVCIALPTMATTDAMFSRCKSWIDRLPQHEGRSEKSTSLRHGKAALNREFMSMVASAKGSATSSVFDEDAPQGSDAQKAAYPEAVANDWLRGRKKGVLANFLVCTIDQVLMAALQMKHVSLRQLALVNKVVIIDECHAYDTYMREYLKRTLEWLGGFHNPVILLSATLPASLRHELVDAYIKGYASVLGGSGSKMRQPTEVVPRRFTSMEAFTDRYFKPPTDKTSASSQPDDRQPSQEANGSDDLHAYPLITYTSGTACRTSSVKPSGRAVDIDCHVIDDDLEHLSDLLQERLAEGGCAAVICDTVDRAQRTATALTDVFGSDQVRLTHSRFIDRDRMDNERELRERLGPEATLSNGGRPRRLIVVGTQVLEQSLDIDFDLMVTDIAPVDLLLQRMGRLHRHRRGQGESDRPVGLRNAFCYLRGIASWNTDGPVFPDYVDSVYPAASLLEALAVLGLQENSAHRLLHLPDDIAPLVRTAYDYDAVARLIPQAWLGRYRLDAHKREEKDTEEIKKAQVYLMKDSARLLRQSHTLVDLFTSTVDARTEAKARQAVRDTKDSVEVLLLRRCKDGYALLPWVGGGTVPFGAPVPTETKPEDQLAQVVLRCAVNLPDRICYDIDALINELETRAGDCADAWHQSNWLNGCLPLVLDEEESDSDRRRFVTTVHGFLIGYTREDGLTCVKADKGGES</sequence>
<keyword evidence="3" id="KW-0540">Nuclease</keyword>
<dbReference type="PROSITE" id="PS51643">
    <property type="entry name" value="HD_CAS3"/>
    <property type="match status" value="1"/>
</dbReference>
<evidence type="ECO:0000256" key="4">
    <source>
        <dbReference type="ARBA" id="ARBA00022723"/>
    </source>
</evidence>
<evidence type="ECO:0000256" key="10">
    <source>
        <dbReference type="SAM" id="MobiDB-lite"/>
    </source>
</evidence>
<comment type="similarity">
    <text evidence="2">In the central section; belongs to the CRISPR-associated helicase Cas3 family.</text>
</comment>
<evidence type="ECO:0000256" key="3">
    <source>
        <dbReference type="ARBA" id="ARBA00022722"/>
    </source>
</evidence>
<dbReference type="InterPro" id="IPR038257">
    <property type="entry name" value="CRISPR-assoc_Cas3_HD_sf"/>
</dbReference>
<evidence type="ECO:0000313" key="13">
    <source>
        <dbReference type="EMBL" id="MBO0624087.1"/>
    </source>
</evidence>
<dbReference type="InterPro" id="IPR014001">
    <property type="entry name" value="Helicase_ATP-bd"/>
</dbReference>
<evidence type="ECO:0000256" key="2">
    <source>
        <dbReference type="ARBA" id="ARBA00009046"/>
    </source>
</evidence>
<reference evidence="13" key="1">
    <citation type="submission" date="2021-03" db="EMBL/GenBank/DDBJ databases">
        <title>Genome sequence of Bifidobacterium asteroides strain wkB204 isolated from a honey bee gut.</title>
        <authorList>
            <person name="Motta E.V.S."/>
            <person name="Kwong W.K."/>
            <person name="Moran N.A."/>
        </authorList>
    </citation>
    <scope>NUCLEOTIDE SEQUENCE</scope>
    <source>
        <strain evidence="13">WkB204</strain>
    </source>
</reference>
<proteinExistence type="inferred from homology"/>
<dbReference type="InterPro" id="IPR006483">
    <property type="entry name" value="CRISPR-assoc_Cas3_HD"/>
</dbReference>
<dbReference type="CDD" id="cd09641">
    <property type="entry name" value="Cas3''_I"/>
    <property type="match status" value="1"/>
</dbReference>
<dbReference type="NCBIfam" id="TIGR01587">
    <property type="entry name" value="cas3_core"/>
    <property type="match status" value="1"/>
</dbReference>
<dbReference type="EMBL" id="JAFMNU010000018">
    <property type="protein sequence ID" value="MBO0624087.1"/>
    <property type="molecule type" value="Genomic_DNA"/>
</dbReference>
<keyword evidence="5" id="KW-0547">Nucleotide-binding</keyword>
<dbReference type="Pfam" id="PF22590">
    <property type="entry name" value="Cas3-like_C_2"/>
    <property type="match status" value="1"/>
</dbReference>
<keyword evidence="6" id="KW-0378">Hydrolase</keyword>
<gene>
    <name evidence="13" type="primary">cas3</name>
    <name evidence="13" type="ORF">J1F30_06900</name>
</gene>
<evidence type="ECO:0000256" key="7">
    <source>
        <dbReference type="ARBA" id="ARBA00022806"/>
    </source>
</evidence>
<name>A0ABS3IUN6_9BIFI</name>
<dbReference type="InterPro" id="IPR027417">
    <property type="entry name" value="P-loop_NTPase"/>
</dbReference>
<feature type="region of interest" description="Disordered" evidence="10">
    <location>
        <begin position="581"/>
        <end position="610"/>
    </location>
</feature>
<evidence type="ECO:0000256" key="8">
    <source>
        <dbReference type="ARBA" id="ARBA00022840"/>
    </source>
</evidence>
<dbReference type="InterPro" id="IPR006474">
    <property type="entry name" value="Helicase_Cas3_CRISPR-ass_core"/>
</dbReference>